<dbReference type="EMBL" id="CAWUPB010000169">
    <property type="protein sequence ID" value="CAK7323827.1"/>
    <property type="molecule type" value="Genomic_DNA"/>
</dbReference>
<proteinExistence type="predicted"/>
<keyword evidence="1" id="KW-0812">Transmembrane</keyword>
<evidence type="ECO:0000313" key="3">
    <source>
        <dbReference type="Proteomes" id="UP001314170"/>
    </source>
</evidence>
<gene>
    <name evidence="2" type="ORF">DCAF_LOCUS1457</name>
</gene>
<organism evidence="2 3">
    <name type="scientific">Dovyalis caffra</name>
    <dbReference type="NCBI Taxonomy" id="77055"/>
    <lineage>
        <taxon>Eukaryota</taxon>
        <taxon>Viridiplantae</taxon>
        <taxon>Streptophyta</taxon>
        <taxon>Embryophyta</taxon>
        <taxon>Tracheophyta</taxon>
        <taxon>Spermatophyta</taxon>
        <taxon>Magnoliopsida</taxon>
        <taxon>eudicotyledons</taxon>
        <taxon>Gunneridae</taxon>
        <taxon>Pentapetalae</taxon>
        <taxon>rosids</taxon>
        <taxon>fabids</taxon>
        <taxon>Malpighiales</taxon>
        <taxon>Salicaceae</taxon>
        <taxon>Flacourtieae</taxon>
        <taxon>Dovyalis</taxon>
    </lineage>
</organism>
<keyword evidence="1" id="KW-0472">Membrane</keyword>
<dbReference type="Proteomes" id="UP001314170">
    <property type="component" value="Unassembled WGS sequence"/>
</dbReference>
<feature type="transmembrane region" description="Helical" evidence="1">
    <location>
        <begin position="62"/>
        <end position="81"/>
    </location>
</feature>
<comment type="caution">
    <text evidence="2">The sequence shown here is derived from an EMBL/GenBank/DDBJ whole genome shotgun (WGS) entry which is preliminary data.</text>
</comment>
<protein>
    <submittedName>
        <fullName evidence="2">Uncharacterized protein</fullName>
    </submittedName>
</protein>
<keyword evidence="1" id="KW-1133">Transmembrane helix</keyword>
<evidence type="ECO:0000313" key="2">
    <source>
        <dbReference type="EMBL" id="CAK7323827.1"/>
    </source>
</evidence>
<name>A0AAV1QTH7_9ROSI</name>
<sequence length="292" mass="32038">MWVRFDLLLAQPIPRAIFEPLFRGRRVRVGVALVLLWFTTAGSLATARYLVELIGLTSACGLAISGLVFGWSTCLFIWVSLDLLLECSSTFGPVALRGLLSSRFVSPLADSLAIVHRLVELIGLAFARGLATSGLVVVLKYLYSVALFGPSGSGPLGLWSLDPSPGRFELDVPGSCSVRGCTFVWARPVPLWFTARRLLGYSPLFGCGFTCLFVWARPLVWLGWSPPVRALFIGGPSLPFRSMQVLPSLRFALCSRFVRSFVLAYSWLRRALQPYSLFACLDNAASRGPSLR</sequence>
<evidence type="ECO:0000256" key="1">
    <source>
        <dbReference type="SAM" id="Phobius"/>
    </source>
</evidence>
<dbReference type="AlphaFoldDB" id="A0AAV1QTH7"/>
<reference evidence="2 3" key="1">
    <citation type="submission" date="2024-01" db="EMBL/GenBank/DDBJ databases">
        <authorList>
            <person name="Waweru B."/>
        </authorList>
    </citation>
    <scope>NUCLEOTIDE SEQUENCE [LARGE SCALE GENOMIC DNA]</scope>
</reference>
<accession>A0AAV1QTH7</accession>
<feature type="transmembrane region" description="Helical" evidence="1">
    <location>
        <begin position="29"/>
        <end position="50"/>
    </location>
</feature>
<keyword evidence="3" id="KW-1185">Reference proteome</keyword>